<dbReference type="Proteomes" id="UP000295244">
    <property type="component" value="Unassembled WGS sequence"/>
</dbReference>
<evidence type="ECO:0000256" key="1">
    <source>
        <dbReference type="ARBA" id="ARBA00007125"/>
    </source>
</evidence>
<dbReference type="InterPro" id="IPR043129">
    <property type="entry name" value="ATPase_NBD"/>
</dbReference>
<evidence type="ECO:0000313" key="4">
    <source>
        <dbReference type="Proteomes" id="UP000295244"/>
    </source>
</evidence>
<dbReference type="EMBL" id="SKBU01000007">
    <property type="protein sequence ID" value="TCJ19708.1"/>
    <property type="molecule type" value="Genomic_DNA"/>
</dbReference>
<reference evidence="3 4" key="1">
    <citation type="submission" date="2019-03" db="EMBL/GenBank/DDBJ databases">
        <title>Whole genome sequence of a novel Rubrobacter taiwanensis strain, isolated from Yellowstone National Park.</title>
        <authorList>
            <person name="Freed S."/>
            <person name="Ramaley R.F."/>
            <person name="Kyndt J.A."/>
        </authorList>
    </citation>
    <scope>NUCLEOTIDE SEQUENCE [LARGE SCALE GENOMIC DNA]</scope>
    <source>
        <strain evidence="3 4">Yellowstone</strain>
    </source>
</reference>
<comment type="caution">
    <text evidence="3">The sequence shown here is derived from an EMBL/GenBank/DDBJ whole genome shotgun (WGS) entry which is preliminary data.</text>
</comment>
<dbReference type="Gene3D" id="3.30.420.40">
    <property type="match status" value="1"/>
</dbReference>
<gene>
    <name evidence="3" type="ORF">E0L93_04170</name>
</gene>
<dbReference type="PANTHER" id="PTHR30005">
    <property type="entry name" value="EXOPOLYPHOSPHATASE"/>
    <property type="match status" value="1"/>
</dbReference>
<dbReference type="InterPro" id="IPR050273">
    <property type="entry name" value="GppA/Ppx_hydrolase"/>
</dbReference>
<dbReference type="AlphaFoldDB" id="A0A4R1BQ96"/>
<keyword evidence="4" id="KW-1185">Reference proteome</keyword>
<dbReference type="PANTHER" id="PTHR30005:SF0">
    <property type="entry name" value="RETROGRADE REGULATION PROTEIN 2"/>
    <property type="match status" value="1"/>
</dbReference>
<evidence type="ECO:0000259" key="2">
    <source>
        <dbReference type="Pfam" id="PF02541"/>
    </source>
</evidence>
<evidence type="ECO:0000313" key="3">
    <source>
        <dbReference type="EMBL" id="TCJ19708.1"/>
    </source>
</evidence>
<proteinExistence type="inferred from homology"/>
<accession>A0A4R1BQ96</accession>
<dbReference type="GO" id="GO:0016462">
    <property type="term" value="F:pyrophosphatase activity"/>
    <property type="evidence" value="ECO:0007669"/>
    <property type="project" value="TreeGrafter"/>
</dbReference>
<feature type="domain" description="Ppx/GppA phosphatase N-terminal" evidence="2">
    <location>
        <begin position="52"/>
        <end position="309"/>
    </location>
</feature>
<name>A0A4R1BQ96_9ACTN</name>
<dbReference type="SUPFAM" id="SSF53067">
    <property type="entry name" value="Actin-like ATPase domain"/>
    <property type="match status" value="2"/>
</dbReference>
<dbReference type="Pfam" id="PF02541">
    <property type="entry name" value="Ppx-GppA"/>
    <property type="match status" value="1"/>
</dbReference>
<dbReference type="OrthoDB" id="9793035at2"/>
<protein>
    <recommendedName>
        <fullName evidence="2">Ppx/GppA phosphatase N-terminal domain-containing protein</fullName>
    </recommendedName>
</protein>
<comment type="similarity">
    <text evidence="1">Belongs to the GppA/Ppx family.</text>
</comment>
<dbReference type="InterPro" id="IPR003695">
    <property type="entry name" value="Ppx_GppA_N"/>
</dbReference>
<organism evidence="3 4">
    <name type="scientific">Rubrobacter taiwanensis</name>
    <dbReference type="NCBI Taxonomy" id="185139"/>
    <lineage>
        <taxon>Bacteria</taxon>
        <taxon>Bacillati</taxon>
        <taxon>Actinomycetota</taxon>
        <taxon>Rubrobacteria</taxon>
        <taxon>Rubrobacterales</taxon>
        <taxon>Rubrobacteraceae</taxon>
        <taxon>Rubrobacter</taxon>
    </lineage>
</organism>
<dbReference type="Gene3D" id="3.30.420.150">
    <property type="entry name" value="Exopolyphosphatase. Domain 2"/>
    <property type="match status" value="1"/>
</dbReference>
<sequence length="322" mass="33991">MRCRGRPGSANLRPHICREGALGEHLAVIDVGSNTIHLLVGTVEGGLVLPRASEKVSVRLGEGVERTGRLQESRLQIAVAAIDLFARISALHGAVRPEIVATSAVREAVNGRELIRAVQVLSGLEVRLLSGEEEAVLGFRGAMSAVRLEPGAPVLVVDLGGGSAQFIFGGIEGPECRVSLPLGTGRITERFVTGETARREELERVREHVLAALPDWELPEGTVALAVGGSARAMLKSKPNPLTPEALGEVAAEVGERTAAVYARERGLSPVRARVLPAAAATLGAVLERFGLPHFTVVRGGVREGVLLTAAMNGEVRGWRPE</sequence>